<protein>
    <submittedName>
        <fullName evidence="2">Uncharacterized protein</fullName>
    </submittedName>
</protein>
<comment type="caution">
    <text evidence="2">The sequence shown here is derived from an EMBL/GenBank/DDBJ whole genome shotgun (WGS) entry which is preliminary data.</text>
</comment>
<evidence type="ECO:0000313" key="3">
    <source>
        <dbReference type="Proteomes" id="UP000729357"/>
    </source>
</evidence>
<accession>A0A9P8FN06</accession>
<gene>
    <name evidence="2" type="ORF">KCU98_g9562</name>
</gene>
<sequence length="70" mass="7854">MNMSSLSNALNEMPVAPAKPRPKGKITRDIPYEQDLVAKANGTYVNPYSAADDKKMNNYLDKQGYEGLRY</sequence>
<feature type="region of interest" description="Disordered" evidence="1">
    <location>
        <begin position="1"/>
        <end position="26"/>
    </location>
</feature>
<evidence type="ECO:0000256" key="1">
    <source>
        <dbReference type="SAM" id="MobiDB-lite"/>
    </source>
</evidence>
<name>A0A9P8FN06_AURME</name>
<evidence type="ECO:0000313" key="2">
    <source>
        <dbReference type="EMBL" id="KAG9978227.1"/>
    </source>
</evidence>
<dbReference type="Proteomes" id="UP000729357">
    <property type="component" value="Unassembled WGS sequence"/>
</dbReference>
<reference evidence="2" key="1">
    <citation type="journal article" date="2021" name="J Fungi (Basel)">
        <title>Virulence traits and population genomics of the black yeast Aureobasidium melanogenum.</title>
        <authorList>
            <person name="Cernosa A."/>
            <person name="Sun X."/>
            <person name="Gostincar C."/>
            <person name="Fang C."/>
            <person name="Gunde-Cimerman N."/>
            <person name="Song Z."/>
        </authorList>
    </citation>
    <scope>NUCLEOTIDE SEQUENCE</scope>
    <source>
        <strain evidence="2">EXF-9298</strain>
    </source>
</reference>
<proteinExistence type="predicted"/>
<reference evidence="2" key="2">
    <citation type="submission" date="2021-08" db="EMBL/GenBank/DDBJ databases">
        <authorList>
            <person name="Gostincar C."/>
            <person name="Sun X."/>
            <person name="Song Z."/>
            <person name="Gunde-Cimerman N."/>
        </authorList>
    </citation>
    <scope>NUCLEOTIDE SEQUENCE</scope>
    <source>
        <strain evidence="2">EXF-9298</strain>
    </source>
</reference>
<dbReference type="EMBL" id="JAHFXS010001317">
    <property type="protein sequence ID" value="KAG9978227.1"/>
    <property type="molecule type" value="Genomic_DNA"/>
</dbReference>
<keyword evidence="3" id="KW-1185">Reference proteome</keyword>
<feature type="compositionally biased region" description="Polar residues" evidence="1">
    <location>
        <begin position="1"/>
        <end position="10"/>
    </location>
</feature>
<feature type="non-terminal residue" evidence="2">
    <location>
        <position position="70"/>
    </location>
</feature>
<dbReference type="AlphaFoldDB" id="A0A9P8FN06"/>
<organism evidence="2 3">
    <name type="scientific">Aureobasidium melanogenum</name>
    <name type="common">Aureobasidium pullulans var. melanogenum</name>
    <dbReference type="NCBI Taxonomy" id="46634"/>
    <lineage>
        <taxon>Eukaryota</taxon>
        <taxon>Fungi</taxon>
        <taxon>Dikarya</taxon>
        <taxon>Ascomycota</taxon>
        <taxon>Pezizomycotina</taxon>
        <taxon>Dothideomycetes</taxon>
        <taxon>Dothideomycetidae</taxon>
        <taxon>Dothideales</taxon>
        <taxon>Saccotheciaceae</taxon>
        <taxon>Aureobasidium</taxon>
    </lineage>
</organism>